<dbReference type="eggNOG" id="KOG0156">
    <property type="taxonomic scope" value="Eukaryota"/>
</dbReference>
<dbReference type="AlphaFoldDB" id="A7S7V0"/>
<dbReference type="GO" id="GO:0016712">
    <property type="term" value="F:oxidoreductase activity, acting on paired donors, with incorporation or reduction of molecular oxygen, reduced flavin or flavoprotein as one donor, and incorporation of one atom of oxygen"/>
    <property type="evidence" value="ECO:0000318"/>
    <property type="project" value="GO_Central"/>
</dbReference>
<accession>A7S7V0</accession>
<dbReference type="SUPFAM" id="SSF48264">
    <property type="entry name" value="Cytochrome P450"/>
    <property type="match status" value="1"/>
</dbReference>
<dbReference type="STRING" id="45351.A7S7V0"/>
<dbReference type="GO" id="GO:0005737">
    <property type="term" value="C:cytoplasm"/>
    <property type="evidence" value="ECO:0000318"/>
    <property type="project" value="GO_Central"/>
</dbReference>
<reference evidence="7 8" key="1">
    <citation type="journal article" date="2007" name="Science">
        <title>Sea anemone genome reveals ancestral eumetazoan gene repertoire and genomic organization.</title>
        <authorList>
            <person name="Putnam N.H."/>
            <person name="Srivastava M."/>
            <person name="Hellsten U."/>
            <person name="Dirks B."/>
            <person name="Chapman J."/>
            <person name="Salamov A."/>
            <person name="Terry A."/>
            <person name="Shapiro H."/>
            <person name="Lindquist E."/>
            <person name="Kapitonov V.V."/>
            <person name="Jurka J."/>
            <person name="Genikhovich G."/>
            <person name="Grigoriev I.V."/>
            <person name="Lucas S.M."/>
            <person name="Steele R.E."/>
            <person name="Finnerty J.R."/>
            <person name="Technau U."/>
            <person name="Martindale M.Q."/>
            <person name="Rokhsar D.S."/>
        </authorList>
    </citation>
    <scope>NUCLEOTIDE SEQUENCE [LARGE SCALE GENOMIC DNA]</scope>
    <source>
        <strain evidence="8">CH2 X CH6</strain>
    </source>
</reference>
<name>A7S7V0_NEMVE</name>
<evidence type="ECO:0000256" key="3">
    <source>
        <dbReference type="ARBA" id="ARBA00022723"/>
    </source>
</evidence>
<evidence type="ECO:0000256" key="1">
    <source>
        <dbReference type="ARBA" id="ARBA00010617"/>
    </source>
</evidence>
<dbReference type="InParanoid" id="A7S7V0"/>
<evidence type="ECO:0000256" key="4">
    <source>
        <dbReference type="ARBA" id="ARBA00023002"/>
    </source>
</evidence>
<sequence length="331" mass="37699">YGEVFSFQVGSWKVVQAGTPEAIKEILISKSADYAGRPPFYSFLVETLDIAFGIYCSAWKLHRKLFSTCLRQYVSNVPLLESCVGEQAKKLLKFLECQKEQPFDPSDILMTSIADVICAITFGKYFGSWHKDFKTFLKLTNKSFGDTELNDQLFLLDLFYFTRYFPFSAYKENQADFDTVLGIIRRVLEEGKAHYDTSKQVDNLMMGLLKARSEAEHENEEEKKALLSDDYLIGSLYDMMAAGYETTAATLKWSIVYLVNYPDVQTTIQAELTKVVGPNRMPSINDRPHLPYTQAVIMETLRLGNVADQSIPHYTLCDTTLTGYRIPKDTV</sequence>
<keyword evidence="5" id="KW-0408">Iron</keyword>
<dbReference type="PRINTS" id="PR00385">
    <property type="entry name" value="P450"/>
</dbReference>
<dbReference type="EMBL" id="DS469595">
    <property type="protein sequence ID" value="EDO40182.1"/>
    <property type="molecule type" value="Genomic_DNA"/>
</dbReference>
<feature type="non-terminal residue" evidence="7">
    <location>
        <position position="1"/>
    </location>
</feature>
<evidence type="ECO:0000313" key="7">
    <source>
        <dbReference type="EMBL" id="EDO40182.1"/>
    </source>
</evidence>
<dbReference type="GO" id="GO:0020037">
    <property type="term" value="F:heme binding"/>
    <property type="evidence" value="ECO:0000318"/>
    <property type="project" value="GO_Central"/>
</dbReference>
<keyword evidence="8" id="KW-1185">Reference proteome</keyword>
<evidence type="ECO:0008006" key="9">
    <source>
        <dbReference type="Google" id="ProtNLM"/>
    </source>
</evidence>
<evidence type="ECO:0000256" key="5">
    <source>
        <dbReference type="ARBA" id="ARBA00023004"/>
    </source>
</evidence>
<dbReference type="PhylomeDB" id="A7S7V0"/>
<dbReference type="HOGENOM" id="CLU_001570_22_0_1"/>
<dbReference type="OMA" id="VGHERRM"/>
<dbReference type="InterPro" id="IPR001128">
    <property type="entry name" value="Cyt_P450"/>
</dbReference>
<dbReference type="PANTHER" id="PTHR24289">
    <property type="entry name" value="STEROID 17-ALPHA-HYDROXYLASE/17,20 LYASE"/>
    <property type="match status" value="1"/>
</dbReference>
<dbReference type="Pfam" id="PF00067">
    <property type="entry name" value="p450"/>
    <property type="match status" value="1"/>
</dbReference>
<gene>
    <name evidence="7" type="ORF">NEMVEDRAFT_v1g13146</name>
</gene>
<dbReference type="Proteomes" id="UP000001593">
    <property type="component" value="Unassembled WGS sequence"/>
</dbReference>
<evidence type="ECO:0000256" key="2">
    <source>
        <dbReference type="ARBA" id="ARBA00022617"/>
    </source>
</evidence>
<keyword evidence="4" id="KW-0560">Oxidoreductase</keyword>
<evidence type="ECO:0000313" key="8">
    <source>
        <dbReference type="Proteomes" id="UP000001593"/>
    </source>
</evidence>
<feature type="non-terminal residue" evidence="7">
    <location>
        <position position="331"/>
    </location>
</feature>
<dbReference type="PRINTS" id="PR00463">
    <property type="entry name" value="EP450I"/>
</dbReference>
<comment type="similarity">
    <text evidence="1">Belongs to the cytochrome P450 family.</text>
</comment>
<dbReference type="GO" id="GO:0005506">
    <property type="term" value="F:iron ion binding"/>
    <property type="evidence" value="ECO:0007669"/>
    <property type="project" value="InterPro"/>
</dbReference>
<evidence type="ECO:0000256" key="6">
    <source>
        <dbReference type="ARBA" id="ARBA00023033"/>
    </source>
</evidence>
<keyword evidence="2" id="KW-0349">Heme</keyword>
<dbReference type="InterPro" id="IPR036396">
    <property type="entry name" value="Cyt_P450_sf"/>
</dbReference>
<dbReference type="GO" id="GO:0006805">
    <property type="term" value="P:xenobiotic metabolic process"/>
    <property type="evidence" value="ECO:0000318"/>
    <property type="project" value="GO_Central"/>
</dbReference>
<dbReference type="InterPro" id="IPR002401">
    <property type="entry name" value="Cyt_P450_E_grp-I"/>
</dbReference>
<keyword evidence="3" id="KW-0479">Metal-binding</keyword>
<dbReference type="Gene3D" id="1.10.630.10">
    <property type="entry name" value="Cytochrome P450"/>
    <property type="match status" value="1"/>
</dbReference>
<organism evidence="7 8">
    <name type="scientific">Nematostella vectensis</name>
    <name type="common">Starlet sea anemone</name>
    <dbReference type="NCBI Taxonomy" id="45351"/>
    <lineage>
        <taxon>Eukaryota</taxon>
        <taxon>Metazoa</taxon>
        <taxon>Cnidaria</taxon>
        <taxon>Anthozoa</taxon>
        <taxon>Hexacorallia</taxon>
        <taxon>Actiniaria</taxon>
        <taxon>Edwardsiidae</taxon>
        <taxon>Nematostella</taxon>
    </lineage>
</organism>
<keyword evidence="6" id="KW-0503">Monooxygenase</keyword>
<dbReference type="GO" id="GO:0006082">
    <property type="term" value="P:organic acid metabolic process"/>
    <property type="evidence" value="ECO:0000318"/>
    <property type="project" value="GO_Central"/>
</dbReference>
<protein>
    <recommendedName>
        <fullName evidence="9">Unspecific monooxygenase</fullName>
    </recommendedName>
</protein>
<dbReference type="PANTHER" id="PTHR24289:SF1">
    <property type="entry name" value="STEROID 17-ALPHA-HYDROXYLASE_17,20 LYASE"/>
    <property type="match status" value="1"/>
</dbReference>
<proteinExistence type="inferred from homology"/>